<dbReference type="Pfam" id="PF13561">
    <property type="entry name" value="adh_short_C2"/>
    <property type="match status" value="1"/>
</dbReference>
<evidence type="ECO:0000256" key="1">
    <source>
        <dbReference type="ARBA" id="ARBA00006484"/>
    </source>
</evidence>
<dbReference type="GO" id="GO:0016616">
    <property type="term" value="F:oxidoreductase activity, acting on the CH-OH group of donors, NAD or NADP as acceptor"/>
    <property type="evidence" value="ECO:0007669"/>
    <property type="project" value="TreeGrafter"/>
</dbReference>
<organism evidence="4 5">
    <name type="scientific">Streptomyces xanthophaeus</name>
    <dbReference type="NCBI Taxonomy" id="67385"/>
    <lineage>
        <taxon>Bacteria</taxon>
        <taxon>Bacillati</taxon>
        <taxon>Actinomycetota</taxon>
        <taxon>Actinomycetes</taxon>
        <taxon>Kitasatosporales</taxon>
        <taxon>Streptomycetaceae</taxon>
        <taxon>Streptomyces</taxon>
    </lineage>
</organism>
<dbReference type="PRINTS" id="PR00080">
    <property type="entry name" value="SDRFAMILY"/>
</dbReference>
<dbReference type="NCBIfam" id="NF009466">
    <property type="entry name" value="PRK12826.1-2"/>
    <property type="match status" value="1"/>
</dbReference>
<evidence type="ECO:0000259" key="3">
    <source>
        <dbReference type="SMART" id="SM00822"/>
    </source>
</evidence>
<dbReference type="CDD" id="cd05233">
    <property type="entry name" value="SDR_c"/>
    <property type="match status" value="1"/>
</dbReference>
<dbReference type="InterPro" id="IPR002347">
    <property type="entry name" value="SDR_fam"/>
</dbReference>
<dbReference type="InterPro" id="IPR057326">
    <property type="entry name" value="KR_dom"/>
</dbReference>
<dbReference type="PANTHER" id="PTHR42760">
    <property type="entry name" value="SHORT-CHAIN DEHYDROGENASES/REDUCTASES FAMILY MEMBER"/>
    <property type="match status" value="1"/>
</dbReference>
<gene>
    <name evidence="4" type="primary">fabG2</name>
    <name evidence="4" type="ORF">Sxan_05930</name>
</gene>
<dbReference type="PROSITE" id="PS00061">
    <property type="entry name" value="ADH_SHORT"/>
    <property type="match status" value="1"/>
</dbReference>
<dbReference type="SMART" id="SM00822">
    <property type="entry name" value="PKS_KR"/>
    <property type="match status" value="1"/>
</dbReference>
<name>A0A919GX21_9ACTN</name>
<evidence type="ECO:0000313" key="4">
    <source>
        <dbReference type="EMBL" id="GHI83229.1"/>
    </source>
</evidence>
<dbReference type="EMBL" id="BNEE01000004">
    <property type="protein sequence ID" value="GHI83229.1"/>
    <property type="molecule type" value="Genomic_DNA"/>
</dbReference>
<accession>A0A919GX21</accession>
<dbReference type="NCBIfam" id="NF005559">
    <property type="entry name" value="PRK07231.1"/>
    <property type="match status" value="1"/>
</dbReference>
<keyword evidence="5" id="KW-1185">Reference proteome</keyword>
<dbReference type="FunFam" id="3.40.50.720:FF:000084">
    <property type="entry name" value="Short-chain dehydrogenase reductase"/>
    <property type="match status" value="1"/>
</dbReference>
<dbReference type="PRINTS" id="PR00081">
    <property type="entry name" value="GDHRDH"/>
</dbReference>
<dbReference type="GO" id="GO:0030497">
    <property type="term" value="P:fatty acid elongation"/>
    <property type="evidence" value="ECO:0007669"/>
    <property type="project" value="TreeGrafter"/>
</dbReference>
<dbReference type="Proteomes" id="UP000600026">
    <property type="component" value="Unassembled WGS sequence"/>
</dbReference>
<dbReference type="InterPro" id="IPR020904">
    <property type="entry name" value="Sc_DH/Rdtase_CS"/>
</dbReference>
<comment type="caution">
    <text evidence="4">The sequence shown here is derived from an EMBL/GenBank/DDBJ whole genome shotgun (WGS) entry which is preliminary data.</text>
</comment>
<dbReference type="InterPro" id="IPR036291">
    <property type="entry name" value="NAD(P)-bd_dom_sf"/>
</dbReference>
<sequence>MTRTGAARRVLVTGGASGIGAAIVQRFLRDGDRVAVLDQDRPALERLEAQHPGLDLFLVADVSDPGAVEGAFRSLDRRWAGVDAVCNCAGISAREPFLESSLETWQRTLAVNLTGTFLVAQQAARRMAEAGSGVMVNISSVSGMVGMPGYAAYNVSKAGVIELTKTMALELAPHVRVNAICPGYILTPMQRAEYTPEMLADCAARIPLRRLGEPAEIADMTAYLCSPMAEFITGQSFVVDGGETAGGLASA</sequence>
<dbReference type="Gene3D" id="3.40.50.720">
    <property type="entry name" value="NAD(P)-binding Rossmann-like Domain"/>
    <property type="match status" value="1"/>
</dbReference>
<dbReference type="SUPFAM" id="SSF51735">
    <property type="entry name" value="NAD(P)-binding Rossmann-fold domains"/>
    <property type="match status" value="1"/>
</dbReference>
<comment type="similarity">
    <text evidence="1">Belongs to the short-chain dehydrogenases/reductases (SDR) family.</text>
</comment>
<evidence type="ECO:0000313" key="5">
    <source>
        <dbReference type="Proteomes" id="UP000600026"/>
    </source>
</evidence>
<dbReference type="AlphaFoldDB" id="A0A919GX21"/>
<dbReference type="PANTHER" id="PTHR42760:SF123">
    <property type="entry name" value="OXIDOREDUCTASE"/>
    <property type="match status" value="1"/>
</dbReference>
<feature type="domain" description="Ketoreductase" evidence="3">
    <location>
        <begin position="8"/>
        <end position="188"/>
    </location>
</feature>
<keyword evidence="2" id="KW-0560">Oxidoreductase</keyword>
<dbReference type="OrthoDB" id="517007at2"/>
<reference evidence="4" key="1">
    <citation type="submission" date="2020-09" db="EMBL/GenBank/DDBJ databases">
        <title>Whole genome shotgun sequence of Streptomyces xanthophaeus NBRC 12829.</title>
        <authorList>
            <person name="Komaki H."/>
            <person name="Tamura T."/>
        </authorList>
    </citation>
    <scope>NUCLEOTIDE SEQUENCE</scope>
    <source>
        <strain evidence="4">NBRC 12829</strain>
    </source>
</reference>
<proteinExistence type="inferred from homology"/>
<protein>
    <submittedName>
        <fullName evidence="4">3-oxoacyl-ACP reductase</fullName>
    </submittedName>
</protein>
<dbReference type="RefSeq" id="WP_031137870.1">
    <property type="nucleotide sequence ID" value="NZ_BNEE01000004.1"/>
</dbReference>
<evidence type="ECO:0000256" key="2">
    <source>
        <dbReference type="ARBA" id="ARBA00023002"/>
    </source>
</evidence>